<reference evidence="2 3" key="1">
    <citation type="submission" date="2021-03" db="EMBL/GenBank/DDBJ databases">
        <title>Genomic Encyclopedia of Type Strains, Phase IV (KMG-IV): sequencing the most valuable type-strain genomes for metagenomic binning, comparative biology and taxonomic classification.</title>
        <authorList>
            <person name="Goeker M."/>
        </authorList>
    </citation>
    <scope>NUCLEOTIDE SEQUENCE [LARGE SCALE GENOMIC DNA]</scope>
    <source>
        <strain evidence="2 3">DSM 24738</strain>
    </source>
</reference>
<sequence length="41" mass="4507">MMYGMMGYGMGVGLWCLIPMALVIGGIYLAVRYGVKHGMKH</sequence>
<evidence type="ECO:0000313" key="2">
    <source>
        <dbReference type="EMBL" id="MBP1930988.1"/>
    </source>
</evidence>
<keyword evidence="1" id="KW-0472">Membrane</keyword>
<organism evidence="2 3">
    <name type="scientific">Ammoniphilus resinae</name>
    <dbReference type="NCBI Taxonomy" id="861532"/>
    <lineage>
        <taxon>Bacteria</taxon>
        <taxon>Bacillati</taxon>
        <taxon>Bacillota</taxon>
        <taxon>Bacilli</taxon>
        <taxon>Bacillales</taxon>
        <taxon>Paenibacillaceae</taxon>
        <taxon>Aneurinibacillus group</taxon>
        <taxon>Ammoniphilus</taxon>
    </lineage>
</organism>
<name>A0ABS4GL41_9BACL</name>
<gene>
    <name evidence="2" type="ORF">J2Z37_000985</name>
</gene>
<keyword evidence="3" id="KW-1185">Reference proteome</keyword>
<comment type="caution">
    <text evidence="2">The sequence shown here is derived from an EMBL/GenBank/DDBJ whole genome shotgun (WGS) entry which is preliminary data.</text>
</comment>
<evidence type="ECO:0000313" key="3">
    <source>
        <dbReference type="Proteomes" id="UP001519343"/>
    </source>
</evidence>
<evidence type="ECO:0000256" key="1">
    <source>
        <dbReference type="SAM" id="Phobius"/>
    </source>
</evidence>
<keyword evidence="1" id="KW-1133">Transmembrane helix</keyword>
<dbReference type="Proteomes" id="UP001519343">
    <property type="component" value="Unassembled WGS sequence"/>
</dbReference>
<dbReference type="EMBL" id="JAGGKT010000002">
    <property type="protein sequence ID" value="MBP1930988.1"/>
    <property type="molecule type" value="Genomic_DNA"/>
</dbReference>
<keyword evidence="1" id="KW-0812">Transmembrane</keyword>
<protein>
    <submittedName>
        <fullName evidence="2">Uncharacterized protein</fullName>
    </submittedName>
</protein>
<dbReference type="RefSeq" id="WP_280922155.1">
    <property type="nucleotide sequence ID" value="NZ_JAGGKT010000002.1"/>
</dbReference>
<accession>A0ABS4GL41</accession>
<feature type="transmembrane region" description="Helical" evidence="1">
    <location>
        <begin position="12"/>
        <end position="31"/>
    </location>
</feature>
<proteinExistence type="predicted"/>